<keyword evidence="2" id="KW-1185">Reference proteome</keyword>
<gene>
    <name evidence="1" type="ORF">ACFOU2_19785</name>
</gene>
<comment type="caution">
    <text evidence="1">The sequence shown here is derived from an EMBL/GenBank/DDBJ whole genome shotgun (WGS) entry which is preliminary data.</text>
</comment>
<accession>A0ABV8B5Q4</accession>
<reference evidence="2" key="1">
    <citation type="journal article" date="2019" name="Int. J. Syst. Evol. Microbiol.">
        <title>The Global Catalogue of Microorganisms (GCM) 10K type strain sequencing project: providing services to taxonomists for standard genome sequencing and annotation.</title>
        <authorList>
            <consortium name="The Broad Institute Genomics Platform"/>
            <consortium name="The Broad Institute Genome Sequencing Center for Infectious Disease"/>
            <person name="Wu L."/>
            <person name="Ma J."/>
        </authorList>
    </citation>
    <scope>NUCLEOTIDE SEQUENCE [LARGE SCALE GENOMIC DNA]</scope>
    <source>
        <strain evidence="2">CCUG 61889</strain>
    </source>
</reference>
<evidence type="ECO:0000313" key="1">
    <source>
        <dbReference type="EMBL" id="MFC3885587.1"/>
    </source>
</evidence>
<dbReference type="EMBL" id="JBHRZT010000072">
    <property type="protein sequence ID" value="MFC3885587.1"/>
    <property type="molecule type" value="Genomic_DNA"/>
</dbReference>
<proteinExistence type="predicted"/>
<name>A0ABV8B5Q4_9BACI</name>
<dbReference type="Proteomes" id="UP001595752">
    <property type="component" value="Unassembled WGS sequence"/>
</dbReference>
<evidence type="ECO:0000313" key="2">
    <source>
        <dbReference type="Proteomes" id="UP001595752"/>
    </source>
</evidence>
<protein>
    <submittedName>
        <fullName evidence="1">Uncharacterized protein</fullName>
    </submittedName>
</protein>
<sequence>MTGIFSKKVVLEPEKKRLWKEEKLALSRRLAGSAKLFSPESVEEAIRIANREYDQEEEAYSKRCLAKFEKYISYRMVQGSGPKGDRPFSELAIMLNPINSRG</sequence>
<organism evidence="1 2">
    <name type="scientific">Bacillus songklensis</name>
    <dbReference type="NCBI Taxonomy" id="1069116"/>
    <lineage>
        <taxon>Bacteria</taxon>
        <taxon>Bacillati</taxon>
        <taxon>Bacillota</taxon>
        <taxon>Bacilli</taxon>
        <taxon>Bacillales</taxon>
        <taxon>Bacillaceae</taxon>
        <taxon>Bacillus</taxon>
    </lineage>
</organism>